<evidence type="ECO:0000313" key="1">
    <source>
        <dbReference type="EMBL" id="KZP23630.1"/>
    </source>
</evidence>
<evidence type="ECO:0000313" key="2">
    <source>
        <dbReference type="Proteomes" id="UP000076532"/>
    </source>
</evidence>
<proteinExistence type="predicted"/>
<organism evidence="1 2">
    <name type="scientific">Athelia psychrophila</name>
    <dbReference type="NCBI Taxonomy" id="1759441"/>
    <lineage>
        <taxon>Eukaryota</taxon>
        <taxon>Fungi</taxon>
        <taxon>Dikarya</taxon>
        <taxon>Basidiomycota</taxon>
        <taxon>Agaricomycotina</taxon>
        <taxon>Agaricomycetes</taxon>
        <taxon>Agaricomycetidae</taxon>
        <taxon>Atheliales</taxon>
        <taxon>Atheliaceae</taxon>
        <taxon>Athelia</taxon>
    </lineage>
</organism>
<protein>
    <submittedName>
        <fullName evidence="1">Uncharacterized protein</fullName>
    </submittedName>
</protein>
<dbReference type="Proteomes" id="UP000076532">
    <property type="component" value="Unassembled WGS sequence"/>
</dbReference>
<dbReference type="EMBL" id="KV417531">
    <property type="protein sequence ID" value="KZP23630.1"/>
    <property type="molecule type" value="Genomic_DNA"/>
</dbReference>
<keyword evidence="2" id="KW-1185">Reference proteome</keyword>
<dbReference type="AlphaFoldDB" id="A0A166M4J2"/>
<name>A0A166M4J2_9AGAM</name>
<dbReference type="OrthoDB" id="3169417at2759"/>
<reference evidence="1 2" key="1">
    <citation type="journal article" date="2016" name="Mol. Biol. Evol.">
        <title>Comparative Genomics of Early-Diverging Mushroom-Forming Fungi Provides Insights into the Origins of Lignocellulose Decay Capabilities.</title>
        <authorList>
            <person name="Nagy L.G."/>
            <person name="Riley R."/>
            <person name="Tritt A."/>
            <person name="Adam C."/>
            <person name="Daum C."/>
            <person name="Floudas D."/>
            <person name="Sun H."/>
            <person name="Yadav J.S."/>
            <person name="Pangilinan J."/>
            <person name="Larsson K.H."/>
            <person name="Matsuura K."/>
            <person name="Barry K."/>
            <person name="Labutti K."/>
            <person name="Kuo R."/>
            <person name="Ohm R.A."/>
            <person name="Bhattacharya S.S."/>
            <person name="Shirouzu T."/>
            <person name="Yoshinaga Y."/>
            <person name="Martin F.M."/>
            <person name="Grigoriev I.V."/>
            <person name="Hibbett D.S."/>
        </authorList>
    </citation>
    <scope>NUCLEOTIDE SEQUENCE [LARGE SCALE GENOMIC DNA]</scope>
    <source>
        <strain evidence="1 2">CBS 109695</strain>
    </source>
</reference>
<accession>A0A166M4J2</accession>
<gene>
    <name evidence="1" type="ORF">FIBSPDRAFT_737202</name>
</gene>
<sequence>MGKGIDPRATARVWAPLSITRLPSHKQRRTEGLTTHPPNNVPFGVTYEKIGTIQRRLAWPLHKDDTLSRSGRSTDLNIYCFAFLFFFLHRTTSLNPPLPVHNPFKLASHQYFGF</sequence>